<comment type="similarity">
    <text evidence="1">Belongs to the UbiT family.</text>
</comment>
<dbReference type="Proteomes" id="UP000310016">
    <property type="component" value="Unassembled WGS sequence"/>
</dbReference>
<comment type="function">
    <text evidence="1">Required for O(2)-independent ubiquinone (coenzyme Q) biosynthesis. Likely functions as an accessory factor.</text>
</comment>
<dbReference type="InterPro" id="IPR003033">
    <property type="entry name" value="SCP2_sterol-bd_dom"/>
</dbReference>
<dbReference type="Pfam" id="PF02036">
    <property type="entry name" value="SCP2"/>
    <property type="match status" value="1"/>
</dbReference>
<evidence type="ECO:0000259" key="2">
    <source>
        <dbReference type="Pfam" id="PF02036"/>
    </source>
</evidence>
<evidence type="ECO:0000256" key="1">
    <source>
        <dbReference type="HAMAP-Rule" id="MF_02231"/>
    </source>
</evidence>
<organism evidence="3 4">
    <name type="scientific">Chitiniphilus eburneus</name>
    <dbReference type="NCBI Taxonomy" id="2571148"/>
    <lineage>
        <taxon>Bacteria</taxon>
        <taxon>Pseudomonadati</taxon>
        <taxon>Pseudomonadota</taxon>
        <taxon>Betaproteobacteria</taxon>
        <taxon>Neisseriales</taxon>
        <taxon>Chitinibacteraceae</taxon>
        <taxon>Chitiniphilus</taxon>
    </lineage>
</organism>
<keyword evidence="4" id="KW-1185">Reference proteome</keyword>
<comment type="caution">
    <text evidence="3">The sequence shown here is derived from an EMBL/GenBank/DDBJ whole genome shotgun (WGS) entry which is preliminary data.</text>
</comment>
<reference evidence="3 4" key="1">
    <citation type="submission" date="2019-04" db="EMBL/GenBank/DDBJ databases">
        <title>Chitiniphilus eburnea sp. nov., a novel chitinolytic bacterium isolated from aquaculture sludge.</title>
        <authorList>
            <person name="Sheng M."/>
        </authorList>
    </citation>
    <scope>NUCLEOTIDE SEQUENCE [LARGE SCALE GENOMIC DNA]</scope>
    <source>
        <strain evidence="3 4">HX-2-15</strain>
    </source>
</reference>
<comment type="pathway">
    <text evidence="1">Cofactor biosynthesis; ubiquinone biosynthesis.</text>
</comment>
<dbReference type="SUPFAM" id="SSF55718">
    <property type="entry name" value="SCP-like"/>
    <property type="match status" value="1"/>
</dbReference>
<evidence type="ECO:0000313" key="4">
    <source>
        <dbReference type="Proteomes" id="UP000310016"/>
    </source>
</evidence>
<dbReference type="RefSeq" id="WP_136774348.1">
    <property type="nucleotide sequence ID" value="NZ_CP156074.1"/>
</dbReference>
<dbReference type="HAMAP" id="MF_02231">
    <property type="entry name" value="UbiT"/>
    <property type="match status" value="1"/>
</dbReference>
<dbReference type="InterPro" id="IPR036527">
    <property type="entry name" value="SCP2_sterol-bd_dom_sf"/>
</dbReference>
<dbReference type="InterPro" id="IPR016830">
    <property type="entry name" value="UbiT"/>
</dbReference>
<feature type="domain" description="SCP2" evidence="2">
    <location>
        <begin position="40"/>
        <end position="122"/>
    </location>
</feature>
<gene>
    <name evidence="1" type="primary">ubiT</name>
    <name evidence="3" type="ORF">FAZ21_15470</name>
</gene>
<protein>
    <recommendedName>
        <fullName evidence="1">Ubiquinone biosynthesis accessory factor UbiT</fullName>
    </recommendedName>
</protein>
<keyword evidence="1" id="KW-0831">Ubiquinone biosynthesis</keyword>
<sequence length="143" mass="16224">MIPPRALLALLEQLPEAPPAQVTASALNIARPILWPDESFDWLTGRTLRLEVLQLNVGVTLAHDGRRFIASSGPGDVRFAATIADYWVMARRMEDPDTLFFQRRLRIEGDTELGLQLKNLLDATDWELLLNRLPEPVANHFRQ</sequence>
<dbReference type="GO" id="GO:0006744">
    <property type="term" value="P:ubiquinone biosynthetic process"/>
    <property type="evidence" value="ECO:0007669"/>
    <property type="project" value="UniProtKB-UniRule"/>
</dbReference>
<name>A0A4U0PKR7_9NEIS</name>
<dbReference type="OrthoDB" id="5292463at2"/>
<dbReference type="AlphaFoldDB" id="A0A4U0PKR7"/>
<dbReference type="EMBL" id="SUMF01000023">
    <property type="protein sequence ID" value="TJZ68605.1"/>
    <property type="molecule type" value="Genomic_DNA"/>
</dbReference>
<proteinExistence type="inferred from homology"/>
<dbReference type="UniPathway" id="UPA00232"/>
<evidence type="ECO:0000313" key="3">
    <source>
        <dbReference type="EMBL" id="TJZ68605.1"/>
    </source>
</evidence>
<accession>A0A4U0PKR7</accession>